<organism evidence="3 4">
    <name type="scientific">Variovorax defluvii</name>
    <dbReference type="NCBI Taxonomy" id="913761"/>
    <lineage>
        <taxon>Bacteria</taxon>
        <taxon>Pseudomonadati</taxon>
        <taxon>Pseudomonadota</taxon>
        <taxon>Betaproteobacteria</taxon>
        <taxon>Burkholderiales</taxon>
        <taxon>Comamonadaceae</taxon>
        <taxon>Variovorax</taxon>
    </lineage>
</organism>
<dbReference type="PANTHER" id="PTHR42928:SF5">
    <property type="entry name" value="BLR1237 PROTEIN"/>
    <property type="match status" value="1"/>
</dbReference>
<dbReference type="EMBL" id="BAABGJ010000079">
    <property type="protein sequence ID" value="GAA4353701.1"/>
    <property type="molecule type" value="Genomic_DNA"/>
</dbReference>
<proteinExistence type="inferred from homology"/>
<protein>
    <submittedName>
        <fullName evidence="3">Tripartite tricarboxylate transporter substrate binding protein</fullName>
    </submittedName>
</protein>
<dbReference type="CDD" id="cd07012">
    <property type="entry name" value="PBP2_Bug_TTT"/>
    <property type="match status" value="1"/>
</dbReference>
<feature type="signal peptide" evidence="2">
    <location>
        <begin position="1"/>
        <end position="23"/>
    </location>
</feature>
<dbReference type="Proteomes" id="UP001500975">
    <property type="component" value="Unassembled WGS sequence"/>
</dbReference>
<name>A0ABP8I8L7_9BURK</name>
<dbReference type="PIRSF" id="PIRSF017082">
    <property type="entry name" value="YflP"/>
    <property type="match status" value="1"/>
</dbReference>
<accession>A0ABP8I8L7</accession>
<feature type="chain" id="PRO_5047436858" evidence="2">
    <location>
        <begin position="24"/>
        <end position="319"/>
    </location>
</feature>
<comment type="similarity">
    <text evidence="1">Belongs to the UPF0065 (bug) family.</text>
</comment>
<dbReference type="InterPro" id="IPR005064">
    <property type="entry name" value="BUG"/>
</dbReference>
<dbReference type="RefSeq" id="WP_345540661.1">
    <property type="nucleotide sequence ID" value="NZ_BAABGJ010000079.1"/>
</dbReference>
<keyword evidence="2" id="KW-0732">Signal</keyword>
<evidence type="ECO:0000313" key="3">
    <source>
        <dbReference type="EMBL" id="GAA4353701.1"/>
    </source>
</evidence>
<comment type="caution">
    <text evidence="3">The sequence shown here is derived from an EMBL/GenBank/DDBJ whole genome shotgun (WGS) entry which is preliminary data.</text>
</comment>
<dbReference type="SUPFAM" id="SSF53850">
    <property type="entry name" value="Periplasmic binding protein-like II"/>
    <property type="match status" value="1"/>
</dbReference>
<dbReference type="InterPro" id="IPR042100">
    <property type="entry name" value="Bug_dom1"/>
</dbReference>
<evidence type="ECO:0000313" key="4">
    <source>
        <dbReference type="Proteomes" id="UP001500975"/>
    </source>
</evidence>
<evidence type="ECO:0000256" key="2">
    <source>
        <dbReference type="SAM" id="SignalP"/>
    </source>
</evidence>
<sequence>MIKRSTRWVVTGLLCAVAGATQAFPDKPITLIVPFAAGSTTDVNARDFAQILGNVVKQPIVLENRTGAEGAIAGQALVNAPADGHMLLFTSSSLPVLDPLMKKAMPYDPVKVFAPVCTVARTSNVMNITAGSPLKTAAEVVAAAKAQPEKLTFAYSSATTRLAAELFQQTTGVKLRGVPYRSSVTALTEVASGQVDLMFIDHVSAQPFYETSKVRPLAAAGAQRIKALPNVPSATEAGVPGYNILPWFAVYASAKTPPAVLAQVRDAVGKAMASPGVASNLEKRGLEPMAICGDAFVKFQKDDIELWRGVLNKAGIEPQ</sequence>
<reference evidence="4" key="1">
    <citation type="journal article" date="2019" name="Int. J. Syst. Evol. Microbiol.">
        <title>The Global Catalogue of Microorganisms (GCM) 10K type strain sequencing project: providing services to taxonomists for standard genome sequencing and annotation.</title>
        <authorList>
            <consortium name="The Broad Institute Genomics Platform"/>
            <consortium name="The Broad Institute Genome Sequencing Center for Infectious Disease"/>
            <person name="Wu L."/>
            <person name="Ma J."/>
        </authorList>
    </citation>
    <scope>NUCLEOTIDE SEQUENCE [LARGE SCALE GENOMIC DNA]</scope>
    <source>
        <strain evidence="4">JCM 17804</strain>
    </source>
</reference>
<dbReference type="Gene3D" id="3.40.190.10">
    <property type="entry name" value="Periplasmic binding protein-like II"/>
    <property type="match status" value="1"/>
</dbReference>
<evidence type="ECO:0000256" key="1">
    <source>
        <dbReference type="ARBA" id="ARBA00006987"/>
    </source>
</evidence>
<dbReference type="PANTHER" id="PTHR42928">
    <property type="entry name" value="TRICARBOXYLATE-BINDING PROTEIN"/>
    <property type="match status" value="1"/>
</dbReference>
<dbReference type="Gene3D" id="3.40.190.150">
    <property type="entry name" value="Bordetella uptake gene, domain 1"/>
    <property type="match status" value="1"/>
</dbReference>
<dbReference type="Pfam" id="PF03401">
    <property type="entry name" value="TctC"/>
    <property type="match status" value="1"/>
</dbReference>
<gene>
    <name evidence="3" type="ORF">GCM10023165_44160</name>
</gene>
<keyword evidence="4" id="KW-1185">Reference proteome</keyword>